<sequence length="83" mass="9655">MYSSPQVIDERSKIIPIKKNLSTSMKDISNIQSEYSLKQNFFDPTKSSPPNDFMLKLQIRMKSYNSSDNLCNFQINDDNLDNE</sequence>
<reference evidence="1" key="1">
    <citation type="journal article" date="2020" name="Nature">
        <title>Giant virus diversity and host interactions through global metagenomics.</title>
        <authorList>
            <person name="Schulz F."/>
            <person name="Roux S."/>
            <person name="Paez-Espino D."/>
            <person name="Jungbluth S."/>
            <person name="Walsh D.A."/>
            <person name="Denef V.J."/>
            <person name="McMahon K.D."/>
            <person name="Konstantinidis K.T."/>
            <person name="Eloe-Fadrosh E.A."/>
            <person name="Kyrpides N.C."/>
            <person name="Woyke T."/>
        </authorList>
    </citation>
    <scope>NUCLEOTIDE SEQUENCE</scope>
    <source>
        <strain evidence="1">GVMAG-M-3300023184-86</strain>
    </source>
</reference>
<dbReference type="EMBL" id="MN740167">
    <property type="protein sequence ID" value="QHT91670.1"/>
    <property type="molecule type" value="Genomic_DNA"/>
</dbReference>
<organism evidence="1">
    <name type="scientific">viral metagenome</name>
    <dbReference type="NCBI Taxonomy" id="1070528"/>
    <lineage>
        <taxon>unclassified sequences</taxon>
        <taxon>metagenomes</taxon>
        <taxon>organismal metagenomes</taxon>
    </lineage>
</organism>
<proteinExistence type="predicted"/>
<evidence type="ECO:0000313" key="1">
    <source>
        <dbReference type="EMBL" id="QHT91670.1"/>
    </source>
</evidence>
<accession>A0A6C0IG80</accession>
<dbReference type="AlphaFoldDB" id="A0A6C0IG80"/>
<name>A0A6C0IG80_9ZZZZ</name>
<protein>
    <submittedName>
        <fullName evidence="1">Uncharacterized protein</fullName>
    </submittedName>
</protein>